<gene>
    <name evidence="1" type="ORF">EOT04_03120</name>
</gene>
<dbReference type="EMBL" id="SCKW01000039">
    <property type="protein sequence ID" value="RWZ78066.1"/>
    <property type="molecule type" value="Genomic_DNA"/>
</dbReference>
<proteinExistence type="predicted"/>
<name>A0A4Q0AGH3_9BACT</name>
<dbReference type="Proteomes" id="UP000289269">
    <property type="component" value="Unassembled WGS sequence"/>
</dbReference>
<keyword evidence="2" id="KW-1185">Reference proteome</keyword>
<dbReference type="AlphaFoldDB" id="A0A4Q0AGH3"/>
<evidence type="ECO:0000313" key="2">
    <source>
        <dbReference type="Proteomes" id="UP000289269"/>
    </source>
</evidence>
<accession>A0A4Q0AGH3</accession>
<comment type="caution">
    <text evidence="1">The sequence shown here is derived from an EMBL/GenBank/DDBJ whole genome shotgun (WGS) entry which is preliminary data.</text>
</comment>
<organism evidence="1 2">
    <name type="scientific">Candidatus Chaera renei</name>
    <dbReference type="NCBI Taxonomy" id="2506947"/>
    <lineage>
        <taxon>Bacteria</taxon>
        <taxon>Candidatus Saccharimonadota</taxon>
        <taxon>Candidatus Saccharimonadia</taxon>
        <taxon>Candidatus Saccharimonadales</taxon>
        <taxon>Candidatus Saccharimonadaceae</taxon>
        <taxon>Candidatus Chaera</taxon>
    </lineage>
</organism>
<protein>
    <submittedName>
        <fullName evidence="1">Uncharacterized protein</fullName>
    </submittedName>
</protein>
<sequence>MSPEKKLTPPPRNPQRVAEAFWEWWDGDSYGARHARFHPVENATIDLMNTYGLSWERASEIVQRAEDEVILGKHRLARFGKKVLWAATKPIRRR</sequence>
<evidence type="ECO:0000313" key="1">
    <source>
        <dbReference type="EMBL" id="RWZ78066.1"/>
    </source>
</evidence>
<reference evidence="1" key="1">
    <citation type="submission" date="2019-01" db="EMBL/GenBank/DDBJ databases">
        <title>Genomic signatures and co-occurrence patterns of the ultra-small Saccharimodia (Patescibacteria phylum) suggest a symbiotic lifestyle.</title>
        <authorList>
            <person name="Lemos L."/>
            <person name="Medeiros J."/>
            <person name="Andreote F."/>
            <person name="Fernandes G."/>
            <person name="Varani A."/>
            <person name="Oliveira G."/>
            <person name="Pylro V."/>
        </authorList>
    </citation>
    <scope>NUCLEOTIDE SEQUENCE [LARGE SCALE GENOMIC DNA]</scope>
    <source>
        <strain evidence="1">AMD01</strain>
    </source>
</reference>